<evidence type="ECO:0000313" key="2">
    <source>
        <dbReference type="Proteomes" id="UP001597205"/>
    </source>
</evidence>
<reference evidence="2" key="1">
    <citation type="journal article" date="2019" name="Int. J. Syst. Evol. Microbiol.">
        <title>The Global Catalogue of Microorganisms (GCM) 10K type strain sequencing project: providing services to taxonomists for standard genome sequencing and annotation.</title>
        <authorList>
            <consortium name="The Broad Institute Genomics Platform"/>
            <consortium name="The Broad Institute Genome Sequencing Center for Infectious Disease"/>
            <person name="Wu L."/>
            <person name="Ma J."/>
        </authorList>
    </citation>
    <scope>NUCLEOTIDE SEQUENCE [LARGE SCALE GENOMIC DNA]</scope>
    <source>
        <strain evidence="2">CCUG 52468</strain>
    </source>
</reference>
<dbReference type="EMBL" id="JBHTKY010000030">
    <property type="protein sequence ID" value="MFD1167109.1"/>
    <property type="molecule type" value="Genomic_DNA"/>
</dbReference>
<proteinExistence type="predicted"/>
<dbReference type="RefSeq" id="WP_380898221.1">
    <property type="nucleotide sequence ID" value="NZ_JBHTKY010000030.1"/>
</dbReference>
<keyword evidence="2" id="KW-1185">Reference proteome</keyword>
<protein>
    <recommendedName>
        <fullName evidence="3">SMI1/KNR4 family protein</fullName>
    </recommendedName>
</protein>
<comment type="caution">
    <text evidence="1">The sequence shown here is derived from an EMBL/GenBank/DDBJ whole genome shotgun (WGS) entry which is preliminary data.</text>
</comment>
<name>A0ABW3RPG1_9SPHI</name>
<organism evidence="1 2">
    <name type="scientific">Sphingobacterium daejeonense</name>
    <dbReference type="NCBI Taxonomy" id="371142"/>
    <lineage>
        <taxon>Bacteria</taxon>
        <taxon>Pseudomonadati</taxon>
        <taxon>Bacteroidota</taxon>
        <taxon>Sphingobacteriia</taxon>
        <taxon>Sphingobacteriales</taxon>
        <taxon>Sphingobacteriaceae</taxon>
        <taxon>Sphingobacterium</taxon>
    </lineage>
</organism>
<gene>
    <name evidence="1" type="ORF">ACFQ2C_16015</name>
</gene>
<sequence>MKKYRELFERIISDLEGYSEISIKEAEIGYPSPIDEFKQIESDFQIQLSEDIKAFYPEIGFVNISWSFKHELEIKGKRYQVNGKIYILTLHDSFYGFDNLGWQDVLWFKDLEDQEKMKNLRPFDFYDMEENGCVCFNIDDNKVEKDLIIYSTSEGYHPIKLNIEEYCDLLTQTKGLDQSQYLLIKVPINENEIFQARMADFLPLLIKDKKEFERFRKNGKL</sequence>
<accession>A0ABW3RPG1</accession>
<evidence type="ECO:0008006" key="3">
    <source>
        <dbReference type="Google" id="ProtNLM"/>
    </source>
</evidence>
<evidence type="ECO:0000313" key="1">
    <source>
        <dbReference type="EMBL" id="MFD1167109.1"/>
    </source>
</evidence>
<dbReference type="Proteomes" id="UP001597205">
    <property type="component" value="Unassembled WGS sequence"/>
</dbReference>